<sequence length="53" mass="6251">LEWNCFKIIDRFDWERGGCKLNGVSNESTRGMEIDERERERESESRRMASLAG</sequence>
<dbReference type="Proteomes" id="UP001142055">
    <property type="component" value="Chromosome 3"/>
</dbReference>
<feature type="non-terminal residue" evidence="2">
    <location>
        <position position="1"/>
    </location>
</feature>
<feature type="non-terminal residue" evidence="2">
    <location>
        <position position="53"/>
    </location>
</feature>
<proteinExistence type="predicted"/>
<dbReference type="EMBL" id="JAPWDV010000003">
    <property type="protein sequence ID" value="KAJ6217009.1"/>
    <property type="molecule type" value="Genomic_DNA"/>
</dbReference>
<gene>
    <name evidence="2" type="ORF">RDWZM_008166</name>
</gene>
<evidence type="ECO:0000313" key="3">
    <source>
        <dbReference type="Proteomes" id="UP001142055"/>
    </source>
</evidence>
<dbReference type="AlphaFoldDB" id="A0A9Q0M172"/>
<comment type="caution">
    <text evidence="2">The sequence shown here is derived from an EMBL/GenBank/DDBJ whole genome shotgun (WGS) entry which is preliminary data.</text>
</comment>
<accession>A0A9Q0M172</accession>
<evidence type="ECO:0000313" key="2">
    <source>
        <dbReference type="EMBL" id="KAJ6217009.1"/>
    </source>
</evidence>
<protein>
    <submittedName>
        <fullName evidence="2">Uncharacterized protein</fullName>
    </submittedName>
</protein>
<evidence type="ECO:0000256" key="1">
    <source>
        <dbReference type="SAM" id="MobiDB-lite"/>
    </source>
</evidence>
<name>A0A9Q0M172_BLOTA</name>
<feature type="region of interest" description="Disordered" evidence="1">
    <location>
        <begin position="29"/>
        <end position="53"/>
    </location>
</feature>
<reference evidence="2" key="1">
    <citation type="submission" date="2022-12" db="EMBL/GenBank/DDBJ databases">
        <title>Genome assemblies of Blomia tropicalis.</title>
        <authorList>
            <person name="Cui Y."/>
        </authorList>
    </citation>
    <scope>NUCLEOTIDE SEQUENCE</scope>
    <source>
        <tissue evidence="2">Adult mites</tissue>
    </source>
</reference>
<feature type="compositionally biased region" description="Basic and acidic residues" evidence="1">
    <location>
        <begin position="30"/>
        <end position="47"/>
    </location>
</feature>
<organism evidence="2 3">
    <name type="scientific">Blomia tropicalis</name>
    <name type="common">Mite</name>
    <dbReference type="NCBI Taxonomy" id="40697"/>
    <lineage>
        <taxon>Eukaryota</taxon>
        <taxon>Metazoa</taxon>
        <taxon>Ecdysozoa</taxon>
        <taxon>Arthropoda</taxon>
        <taxon>Chelicerata</taxon>
        <taxon>Arachnida</taxon>
        <taxon>Acari</taxon>
        <taxon>Acariformes</taxon>
        <taxon>Sarcoptiformes</taxon>
        <taxon>Astigmata</taxon>
        <taxon>Glycyphagoidea</taxon>
        <taxon>Echimyopodidae</taxon>
        <taxon>Blomia</taxon>
    </lineage>
</organism>
<keyword evidence="3" id="KW-1185">Reference proteome</keyword>